<evidence type="ECO:0000259" key="2">
    <source>
        <dbReference type="Pfam" id="PF17246"/>
    </source>
</evidence>
<protein>
    <recommendedName>
        <fullName evidence="5">Cell division control protein 24 OB domain-containing protein</fullName>
    </recommendedName>
</protein>
<gene>
    <name evidence="3" type="ORF">DL89DRAFT_291672</name>
</gene>
<dbReference type="EMBL" id="MCFD01000004">
    <property type="protein sequence ID" value="ORX71073.1"/>
    <property type="molecule type" value="Genomic_DNA"/>
</dbReference>
<feature type="domain" description="Cell division control protein 24 OB" evidence="2">
    <location>
        <begin position="18"/>
        <end position="59"/>
    </location>
</feature>
<dbReference type="SUPFAM" id="SSF50249">
    <property type="entry name" value="Nucleic acid-binding proteins"/>
    <property type="match status" value="1"/>
</dbReference>
<feature type="domain" description="Cell division control protein 24 OB" evidence="1">
    <location>
        <begin position="352"/>
        <end position="597"/>
    </location>
</feature>
<dbReference type="AlphaFoldDB" id="A0A1Y1WC16"/>
<dbReference type="OrthoDB" id="10265890at2759"/>
<dbReference type="RefSeq" id="XP_040744588.1">
    <property type="nucleotide sequence ID" value="XM_040890224.1"/>
</dbReference>
<dbReference type="InterPro" id="IPR035201">
    <property type="entry name" value="Cdc24_OB1"/>
</dbReference>
<dbReference type="InterPro" id="IPR012340">
    <property type="entry name" value="NA-bd_OB-fold"/>
</dbReference>
<reference evidence="3 4" key="1">
    <citation type="submission" date="2016-07" db="EMBL/GenBank/DDBJ databases">
        <title>Pervasive Adenine N6-methylation of Active Genes in Fungi.</title>
        <authorList>
            <consortium name="DOE Joint Genome Institute"/>
            <person name="Mondo S.J."/>
            <person name="Dannebaum R.O."/>
            <person name="Kuo R.C."/>
            <person name="Labutti K."/>
            <person name="Haridas S."/>
            <person name="Kuo A."/>
            <person name="Salamov A."/>
            <person name="Ahrendt S.R."/>
            <person name="Lipzen A."/>
            <person name="Sullivan W."/>
            <person name="Andreopoulos W.B."/>
            <person name="Clum A."/>
            <person name="Lindquist E."/>
            <person name="Daum C."/>
            <person name="Ramamoorthy G.K."/>
            <person name="Gryganskyi A."/>
            <person name="Culley D."/>
            <person name="Magnuson J.K."/>
            <person name="James T.Y."/>
            <person name="O'Malley M.A."/>
            <person name="Stajich J.E."/>
            <person name="Spatafora J.W."/>
            <person name="Visel A."/>
            <person name="Grigoriev I.V."/>
        </authorList>
    </citation>
    <scope>NUCLEOTIDE SEQUENCE [LARGE SCALE GENOMIC DNA]</scope>
    <source>
        <strain evidence="3 4">ATCC 12442</strain>
    </source>
</reference>
<proteinExistence type="predicted"/>
<sequence>MEFSGTLAALREDLAACCQKQPGEVPWPWIATKVASLLTAHGNMTRTVLLTELEASWHSLIAKESADGEIFRTVDPFLGCSIPPPLSTRFHLKVLQTHKLPGTDIWLWSVCGGPSSGSERRLRTADKHMDMFVHERHCPMIDSKEFAGFFDQRCIYATNLKAADRGCGSGRPLLTLLPDCALVFEVKVGPSNSALQDTTPTDELFLRDIFGVAFSRERFVYARDPIFDANQVWGKIERIERTREEFEDGRPVSYATVSCLIEHVEAPYLVSIRFYDADIPLVRLFHDDDYIGLLCAEQASDTEFVYGLQTIAFIMRGTRASYNETSQTSVAYNDLGFFDYRRYAHQISIGQLVPEIINLTMMARVVAVSENYPTQVENGSTLDRYVLRIGDGTGVCDATVWGELGRTAARTMPGQLVVLHNFETHEDESPNPLNDSRVIINGSLAIHAQIFNISQMPGMLSCSELRGYSFLADIAGEANCYVRAAVTGIHSAGDFVKDSRDQVGITRFAHKKCRRAVVPSARLDGTVLESLKSDYEFSCQRCKIKEVPDIDVVWEFALTAEIDDGTDCCTADVSPEAAATILGISPSQFLSLSAEHKQHQQLKSPLGLEFVISLTSFIDGGGDSGPLLRIEAACPIDRVGMSGIHV</sequence>
<evidence type="ECO:0000313" key="4">
    <source>
        <dbReference type="Proteomes" id="UP000193922"/>
    </source>
</evidence>
<name>A0A1Y1WC16_9FUNG</name>
<dbReference type="Pfam" id="PF17246">
    <property type="entry name" value="CDC24_OB1"/>
    <property type="match status" value="1"/>
</dbReference>
<comment type="caution">
    <text evidence="3">The sequence shown here is derived from an EMBL/GenBank/DDBJ whole genome shotgun (WGS) entry which is preliminary data.</text>
</comment>
<accession>A0A1Y1WC16</accession>
<organism evidence="3 4">
    <name type="scientific">Linderina pennispora</name>
    <dbReference type="NCBI Taxonomy" id="61395"/>
    <lineage>
        <taxon>Eukaryota</taxon>
        <taxon>Fungi</taxon>
        <taxon>Fungi incertae sedis</taxon>
        <taxon>Zoopagomycota</taxon>
        <taxon>Kickxellomycotina</taxon>
        <taxon>Kickxellomycetes</taxon>
        <taxon>Kickxellales</taxon>
        <taxon>Kickxellaceae</taxon>
        <taxon>Linderina</taxon>
    </lineage>
</organism>
<evidence type="ECO:0008006" key="5">
    <source>
        <dbReference type="Google" id="ProtNLM"/>
    </source>
</evidence>
<dbReference type="Proteomes" id="UP000193922">
    <property type="component" value="Unassembled WGS sequence"/>
</dbReference>
<dbReference type="PANTHER" id="PTHR36033:SF1">
    <property type="entry name" value="NUCLEIC ACID-BINDING PROTEINS SUPERFAMILY"/>
    <property type="match status" value="1"/>
</dbReference>
<dbReference type="PANTHER" id="PTHR36033">
    <property type="entry name" value="NUCLEIC ACID-BINDING PROTEINS SUPERFAMILY"/>
    <property type="match status" value="1"/>
</dbReference>
<evidence type="ECO:0000313" key="3">
    <source>
        <dbReference type="EMBL" id="ORX71073.1"/>
    </source>
</evidence>
<dbReference type="Pfam" id="PF17244">
    <property type="entry name" value="CDC24_OB3"/>
    <property type="match status" value="1"/>
</dbReference>
<dbReference type="GeneID" id="63806872"/>
<dbReference type="Gene3D" id="2.40.50.140">
    <property type="entry name" value="Nucleic acid-binding proteins"/>
    <property type="match status" value="1"/>
</dbReference>
<keyword evidence="4" id="KW-1185">Reference proteome</keyword>
<evidence type="ECO:0000259" key="1">
    <source>
        <dbReference type="Pfam" id="PF17244"/>
    </source>
</evidence>
<dbReference type="InterPro" id="IPR035203">
    <property type="entry name" value="Cdc24_OB3"/>
</dbReference>